<reference evidence="1 2" key="1">
    <citation type="submission" date="2020-07" db="EMBL/GenBank/DDBJ databases">
        <title>MOT database genomes.</title>
        <authorList>
            <person name="Joseph S."/>
            <person name="Aduse-Opoku J."/>
            <person name="Hashim A."/>
            <person name="Wade W."/>
            <person name="Curtis M."/>
        </authorList>
    </citation>
    <scope>NUCLEOTIDE SEQUENCE [LARGE SCALE GENOMIC DNA]</scope>
    <source>
        <strain evidence="1 2">DSM 100099</strain>
    </source>
</reference>
<dbReference type="EMBL" id="JACBYE010000015">
    <property type="protein sequence ID" value="NYS93471.1"/>
    <property type="molecule type" value="Genomic_DNA"/>
</dbReference>
<dbReference type="AlphaFoldDB" id="A0A853ESK0"/>
<gene>
    <name evidence="1" type="ORF">HZZ10_08025</name>
</gene>
<evidence type="ECO:0000313" key="1">
    <source>
        <dbReference type="EMBL" id="NYS93471.1"/>
    </source>
</evidence>
<proteinExistence type="predicted"/>
<name>A0A853ESK0_9MICO</name>
<dbReference type="Proteomes" id="UP000561011">
    <property type="component" value="Unassembled WGS sequence"/>
</dbReference>
<evidence type="ECO:0000313" key="2">
    <source>
        <dbReference type="Proteomes" id="UP000561011"/>
    </source>
</evidence>
<keyword evidence="2" id="KW-1185">Reference proteome</keyword>
<organism evidence="1 2">
    <name type="scientific">Sanguibacter inulinus</name>
    <dbReference type="NCBI Taxonomy" id="60922"/>
    <lineage>
        <taxon>Bacteria</taxon>
        <taxon>Bacillati</taxon>
        <taxon>Actinomycetota</taxon>
        <taxon>Actinomycetes</taxon>
        <taxon>Micrococcales</taxon>
        <taxon>Sanguibacteraceae</taxon>
        <taxon>Sanguibacter</taxon>
    </lineage>
</organism>
<sequence>MSQRSTLHQLVLFLTSADEDSLADELLSRVPELRFVDTADQESTPRPRFRTTLRECTGRHVTIVDTRIVSEDRFHDDYVVPNPSGRYWVYAMVGSGLANLLRCVPTDGGLLNGELRASVPTGDAETAAVVDEIFGAARAGGTRVVPVDVETGEVGSRSDRKILAWPDAAGRFDGGPSGVLVNSATARFVARRSRRQVDAPG</sequence>
<accession>A0A853ESK0</accession>
<comment type="caution">
    <text evidence="1">The sequence shown here is derived from an EMBL/GenBank/DDBJ whole genome shotgun (WGS) entry which is preliminary data.</text>
</comment>
<protein>
    <submittedName>
        <fullName evidence="1">Uncharacterized protein</fullName>
    </submittedName>
</protein>
<dbReference type="RefSeq" id="WP_179913122.1">
    <property type="nucleotide sequence ID" value="NZ_JACBYE010000015.1"/>
</dbReference>